<proteinExistence type="predicted"/>
<dbReference type="InterPro" id="IPR021328">
    <property type="entry name" value="CotB-like"/>
</dbReference>
<protein>
    <submittedName>
        <fullName evidence="1">DUF2935 family protein</fullName>
    </submittedName>
</protein>
<name>A0A366I1V9_9FIRM</name>
<gene>
    <name evidence="1" type="ORF">DES36_11442</name>
</gene>
<accession>A0A366I1V9</accession>
<evidence type="ECO:0000313" key="2">
    <source>
        <dbReference type="Proteomes" id="UP000253490"/>
    </source>
</evidence>
<dbReference type="AlphaFoldDB" id="A0A366I1V9"/>
<dbReference type="RefSeq" id="WP_113921187.1">
    <property type="nucleotide sequence ID" value="NZ_QNRX01000014.1"/>
</dbReference>
<comment type="caution">
    <text evidence="1">The sequence shown here is derived from an EMBL/GenBank/DDBJ whole genome shotgun (WGS) entry which is preliminary data.</text>
</comment>
<sequence>MRFCYGNKNGIRILEEAEFWKRQEAEHTVVIQEIVPDLEDEYKNTLNTFKKEFESTEGVIVQMIEYAINIRGPIPPNVESDIRQLIAFTINQSQAFVSYLTRMIEESTAVANYPASVVVINHIIRESQYYIGIAKAYLSL</sequence>
<reference evidence="1 2" key="1">
    <citation type="submission" date="2018-06" db="EMBL/GenBank/DDBJ databases">
        <title>Genomic Encyclopedia of Type Strains, Phase IV (KMG-IV): sequencing the most valuable type-strain genomes for metagenomic binning, comparative biology and taxonomic classification.</title>
        <authorList>
            <person name="Goeker M."/>
        </authorList>
    </citation>
    <scope>NUCLEOTIDE SEQUENCE [LARGE SCALE GENOMIC DNA]</scope>
    <source>
        <strain evidence="1 2">DSM 22112</strain>
    </source>
</reference>
<dbReference type="OrthoDB" id="2734401at2"/>
<dbReference type="Pfam" id="PF11155">
    <property type="entry name" value="DUF2935"/>
    <property type="match status" value="1"/>
</dbReference>
<dbReference type="Proteomes" id="UP000253490">
    <property type="component" value="Unassembled WGS sequence"/>
</dbReference>
<dbReference type="EMBL" id="QNRX01000014">
    <property type="protein sequence ID" value="RBP61360.1"/>
    <property type="molecule type" value="Genomic_DNA"/>
</dbReference>
<organism evidence="1 2">
    <name type="scientific">Alkalibaculum bacchi</name>
    <dbReference type="NCBI Taxonomy" id="645887"/>
    <lineage>
        <taxon>Bacteria</taxon>
        <taxon>Bacillati</taxon>
        <taxon>Bacillota</taxon>
        <taxon>Clostridia</taxon>
        <taxon>Eubacteriales</taxon>
        <taxon>Eubacteriaceae</taxon>
        <taxon>Alkalibaculum</taxon>
    </lineage>
</organism>
<keyword evidence="2" id="KW-1185">Reference proteome</keyword>
<dbReference type="SUPFAM" id="SSF158430">
    <property type="entry name" value="Bacillus cereus metalloprotein-like"/>
    <property type="match status" value="1"/>
</dbReference>
<evidence type="ECO:0000313" key="1">
    <source>
        <dbReference type="EMBL" id="RBP61360.1"/>
    </source>
</evidence>
<dbReference type="Gene3D" id="1.20.1260.120">
    <property type="entry name" value="Protein of unknown function DUF2935"/>
    <property type="match status" value="1"/>
</dbReference>